<evidence type="ECO:0000256" key="4">
    <source>
        <dbReference type="ARBA" id="ARBA00022597"/>
    </source>
</evidence>
<keyword evidence="5 9" id="KW-0812">Transmembrane</keyword>
<feature type="transmembrane region" description="Helical" evidence="9">
    <location>
        <begin position="286"/>
        <end position="314"/>
    </location>
</feature>
<dbReference type="RefSeq" id="WP_075571214.1">
    <property type="nucleotide sequence ID" value="NZ_MSDO01000025.1"/>
</dbReference>
<proteinExistence type="inferred from homology"/>
<evidence type="ECO:0000256" key="2">
    <source>
        <dbReference type="ARBA" id="ARBA00022448"/>
    </source>
</evidence>
<feature type="transmembrane region" description="Helical" evidence="9">
    <location>
        <begin position="77"/>
        <end position="101"/>
    </location>
</feature>
<keyword evidence="7 9" id="KW-1133">Transmembrane helix</keyword>
<keyword evidence="4" id="KW-0762">Sugar transport</keyword>
<feature type="transmembrane region" description="Helical" evidence="9">
    <location>
        <begin position="21"/>
        <end position="39"/>
    </location>
</feature>
<dbReference type="STRING" id="404433.BTW07_16185"/>
<dbReference type="AlphaFoldDB" id="A0A1Q8SNR7"/>
<feature type="transmembrane region" description="Helical" evidence="9">
    <location>
        <begin position="201"/>
        <end position="219"/>
    </location>
</feature>
<keyword evidence="11" id="KW-1185">Reference proteome</keyword>
<comment type="caution">
    <text evidence="10">The sequence shown here is derived from an EMBL/GenBank/DDBJ whole genome shotgun (WGS) entry which is preliminary data.</text>
</comment>
<gene>
    <name evidence="10" type="ORF">BTW07_16185</name>
</gene>
<dbReference type="InterPro" id="IPR004684">
    <property type="entry name" value="2keto-3dGluconate_permease"/>
</dbReference>
<feature type="transmembrane region" description="Helical" evidence="9">
    <location>
        <begin position="172"/>
        <end position="189"/>
    </location>
</feature>
<dbReference type="EMBL" id="MSDO01000025">
    <property type="protein sequence ID" value="OLO03075.1"/>
    <property type="molecule type" value="Genomic_DNA"/>
</dbReference>
<dbReference type="Proteomes" id="UP000186878">
    <property type="component" value="Unassembled WGS sequence"/>
</dbReference>
<feature type="transmembrane region" description="Helical" evidence="9">
    <location>
        <begin position="45"/>
        <end position="65"/>
    </location>
</feature>
<dbReference type="GO" id="GO:0016020">
    <property type="term" value="C:membrane"/>
    <property type="evidence" value="ECO:0007669"/>
    <property type="project" value="InterPro"/>
</dbReference>
<accession>A0A1Q8SNR7</accession>
<name>A0A1Q8SNR7_9GAMM</name>
<feature type="transmembrane region" description="Helical" evidence="9">
    <location>
        <begin position="143"/>
        <end position="166"/>
    </location>
</feature>
<keyword evidence="2" id="KW-0813">Transport</keyword>
<evidence type="ECO:0000313" key="11">
    <source>
        <dbReference type="Proteomes" id="UP000186878"/>
    </source>
</evidence>
<evidence type="ECO:0000313" key="10">
    <source>
        <dbReference type="EMBL" id="OLO03075.1"/>
    </source>
</evidence>
<feature type="transmembrane region" description="Helical" evidence="9">
    <location>
        <begin position="259"/>
        <end position="280"/>
    </location>
</feature>
<reference evidence="10 11" key="1">
    <citation type="submission" date="2016-12" db="EMBL/GenBank/DDBJ databases">
        <title>Draft genome sequences of strains Salinicola socius SMB35, Salinicola sp. MH3R3-1 and Chromohalobacter sp. SMB17 from the Verkhnekamsk potash mining region of Russia.</title>
        <authorList>
            <person name="Mavrodi D.V."/>
            <person name="Olsson B.E."/>
            <person name="Korsakova E.S."/>
            <person name="Pyankova A."/>
            <person name="Mavrodi O.V."/>
            <person name="Plotnikova E.G."/>
        </authorList>
    </citation>
    <scope>NUCLEOTIDE SEQUENCE [LARGE SCALE GENOMIC DNA]</scope>
    <source>
        <strain evidence="10 11">SMB35</strain>
    </source>
</reference>
<evidence type="ECO:0000256" key="6">
    <source>
        <dbReference type="ARBA" id="ARBA00022847"/>
    </source>
</evidence>
<evidence type="ECO:0000256" key="7">
    <source>
        <dbReference type="ARBA" id="ARBA00022989"/>
    </source>
</evidence>
<dbReference type="Pfam" id="PF03812">
    <property type="entry name" value="KdgT"/>
    <property type="match status" value="1"/>
</dbReference>
<keyword evidence="8 9" id="KW-0472">Membrane</keyword>
<dbReference type="OrthoDB" id="3185611at2"/>
<protein>
    <submittedName>
        <fullName evidence="10">2-keto-3-deoxygluconate permease</fullName>
    </submittedName>
</protein>
<dbReference type="GO" id="GO:0015649">
    <property type="term" value="F:2-keto-3-deoxygluconate:proton symporter activity"/>
    <property type="evidence" value="ECO:0007669"/>
    <property type="project" value="InterPro"/>
</dbReference>
<evidence type="ECO:0000256" key="9">
    <source>
        <dbReference type="SAM" id="Phobius"/>
    </source>
</evidence>
<keyword evidence="3" id="KW-1003">Cell membrane</keyword>
<sequence>MSAPVSRIPIYDTLNRIPGGLMIVPLILGSIVGTLAPSALEIGSFTTALFKDGAMAFMGLVIFATGMQITPRNAGPIVGTASVILLTKSLIPGVLIAVLGLTTGMHGLFGISILAMLAAMDNSNGGIWLAFTGRYGDQRDRGAYIASAINDGPFFTLILIGASGLADIPLEVFMAAIIPLLLGILVGNLDPKWTEVLRPVPEMVIPFFSFGLGTGINLTDVLHGGITGLALGLIVAPFTGGLVYLGYRYLLKRGPRSGIGFAAGTTAGNSIATPAIAAAADPSLQSYVGVATTQVAACVLVSALMAPAIASWLLKRNGELRSPEETRKEVAEIGDASNLVRSEAIMK</sequence>
<organism evidence="10 11">
    <name type="scientific">Salinicola socius</name>
    <dbReference type="NCBI Taxonomy" id="404433"/>
    <lineage>
        <taxon>Bacteria</taxon>
        <taxon>Pseudomonadati</taxon>
        <taxon>Pseudomonadota</taxon>
        <taxon>Gammaproteobacteria</taxon>
        <taxon>Oceanospirillales</taxon>
        <taxon>Halomonadaceae</taxon>
        <taxon>Salinicola</taxon>
    </lineage>
</organism>
<keyword evidence="6" id="KW-0769">Symport</keyword>
<evidence type="ECO:0000256" key="5">
    <source>
        <dbReference type="ARBA" id="ARBA00022692"/>
    </source>
</evidence>
<evidence type="ECO:0000256" key="8">
    <source>
        <dbReference type="ARBA" id="ARBA00023136"/>
    </source>
</evidence>
<evidence type="ECO:0000256" key="3">
    <source>
        <dbReference type="ARBA" id="ARBA00022475"/>
    </source>
</evidence>
<feature type="transmembrane region" description="Helical" evidence="9">
    <location>
        <begin position="225"/>
        <end position="247"/>
    </location>
</feature>
<feature type="transmembrane region" description="Helical" evidence="9">
    <location>
        <begin position="107"/>
        <end position="131"/>
    </location>
</feature>
<evidence type="ECO:0000256" key="1">
    <source>
        <dbReference type="ARBA" id="ARBA00006430"/>
    </source>
</evidence>
<comment type="similarity">
    <text evidence="1">Belongs to the KdgT transporter family.</text>
</comment>